<evidence type="ECO:0000313" key="3">
    <source>
        <dbReference type="Proteomes" id="UP001213000"/>
    </source>
</evidence>
<dbReference type="CDD" id="cd00866">
    <property type="entry name" value="PEBP_euk"/>
    <property type="match status" value="1"/>
</dbReference>
<dbReference type="InterPro" id="IPR036610">
    <property type="entry name" value="PEBP-like_sf"/>
</dbReference>
<organism evidence="2 3">
    <name type="scientific">Leucocoprinus birnbaumii</name>
    <dbReference type="NCBI Taxonomy" id="56174"/>
    <lineage>
        <taxon>Eukaryota</taxon>
        <taxon>Fungi</taxon>
        <taxon>Dikarya</taxon>
        <taxon>Basidiomycota</taxon>
        <taxon>Agaricomycotina</taxon>
        <taxon>Agaricomycetes</taxon>
        <taxon>Agaricomycetidae</taxon>
        <taxon>Agaricales</taxon>
        <taxon>Agaricineae</taxon>
        <taxon>Agaricaceae</taxon>
        <taxon>Leucocoprinus</taxon>
    </lineage>
</organism>
<reference evidence="2" key="1">
    <citation type="submission" date="2022-07" db="EMBL/GenBank/DDBJ databases">
        <title>Genome Sequence of Leucocoprinus birnbaumii.</title>
        <authorList>
            <person name="Buettner E."/>
        </authorList>
    </citation>
    <scope>NUCLEOTIDE SEQUENCE</scope>
    <source>
        <strain evidence="2">VT141</strain>
    </source>
</reference>
<evidence type="ECO:0008006" key="4">
    <source>
        <dbReference type="Google" id="ProtNLM"/>
    </source>
</evidence>
<evidence type="ECO:0000256" key="1">
    <source>
        <dbReference type="SAM" id="Coils"/>
    </source>
</evidence>
<accession>A0AAD5VH08</accession>
<feature type="coiled-coil region" evidence="1">
    <location>
        <begin position="62"/>
        <end position="89"/>
    </location>
</feature>
<protein>
    <recommendedName>
        <fullName evidence="4">PEBP-like protein</fullName>
    </recommendedName>
</protein>
<dbReference type="InterPro" id="IPR008914">
    <property type="entry name" value="PEBP"/>
</dbReference>
<keyword evidence="3" id="KW-1185">Reference proteome</keyword>
<proteinExistence type="predicted"/>
<dbReference type="Gene3D" id="1.20.58.1180">
    <property type="match status" value="1"/>
</dbReference>
<dbReference type="PANTHER" id="PTHR11362">
    <property type="entry name" value="PHOSPHATIDYLETHANOLAMINE-BINDING PROTEIN"/>
    <property type="match status" value="1"/>
</dbReference>
<dbReference type="Proteomes" id="UP001213000">
    <property type="component" value="Unassembled WGS sequence"/>
</dbReference>
<name>A0AAD5VH08_9AGAR</name>
<comment type="caution">
    <text evidence="2">The sequence shown here is derived from an EMBL/GenBank/DDBJ whole genome shotgun (WGS) entry which is preliminary data.</text>
</comment>
<dbReference type="PANTHER" id="PTHR11362:SF82">
    <property type="entry name" value="PHOSPHATIDYLETHANOLAMINE-BINDING PROTEIN 4"/>
    <property type="match status" value="1"/>
</dbReference>
<gene>
    <name evidence="2" type="ORF">NP233_g11684</name>
</gene>
<sequence length="372" mass="43107">MHHHLVEVAPSNAEPKRAPHLKSLSKRMVSTFGSWCRSCADALRVEIQATEEQRTTVAAKEVEDTQGTLKTLDEELEQMRKKLRILEVQGEINLPDVRWRVANAMPDMSKPVDRHLLEQKWRKDGDLDLLMERIHQMRVVPDLLSAMHPSIDVRITANTLGIVPDKAYQIVEPGSFLLPRQTFEPPKIYANVFHQDTRLYTLVLLDADVPDEANATYTTYLHWMAPNIPLSSNHTTRILNLNNHTKYIPPHPQEGTKYHRYVLLLLQQPPIGATKYSLNIEARANANEPTSVHLDIPIVPDRKRKGFDLRSFMREWGFDMRQGGGAHMWREVWDKHVSAIYRDILRTPEPRYGFQKKPDPYSELKHTKKYVR</sequence>
<dbReference type="SUPFAM" id="SSF49777">
    <property type="entry name" value="PEBP-like"/>
    <property type="match status" value="1"/>
</dbReference>
<keyword evidence="1" id="KW-0175">Coiled coil</keyword>
<dbReference type="EMBL" id="JANIEX010001462">
    <property type="protein sequence ID" value="KAJ3557658.1"/>
    <property type="molecule type" value="Genomic_DNA"/>
</dbReference>
<dbReference type="AlphaFoldDB" id="A0AAD5VH08"/>
<dbReference type="InterPro" id="IPR035810">
    <property type="entry name" value="PEBP_euk"/>
</dbReference>
<evidence type="ECO:0000313" key="2">
    <source>
        <dbReference type="EMBL" id="KAJ3557658.1"/>
    </source>
</evidence>
<dbReference type="Pfam" id="PF01161">
    <property type="entry name" value="PBP"/>
    <property type="match status" value="1"/>
</dbReference>
<dbReference type="Gene3D" id="3.90.280.10">
    <property type="entry name" value="PEBP-like"/>
    <property type="match status" value="1"/>
</dbReference>